<evidence type="ECO:0000256" key="1">
    <source>
        <dbReference type="ARBA" id="ARBA00007320"/>
    </source>
</evidence>
<dbReference type="PANTHER" id="PTHR12934">
    <property type="entry name" value="50S RIBOSOMAL PROTEIN L15"/>
    <property type="match status" value="1"/>
</dbReference>
<evidence type="ECO:0000256" key="2">
    <source>
        <dbReference type="ARBA" id="ARBA00022980"/>
    </source>
</evidence>
<comment type="similarity">
    <text evidence="1 4">Belongs to the universal ribosomal protein uL15 family.</text>
</comment>
<evidence type="ECO:0000256" key="3">
    <source>
        <dbReference type="ARBA" id="ARBA00023274"/>
    </source>
</evidence>
<evidence type="ECO:0000256" key="5">
    <source>
        <dbReference type="SAM" id="MobiDB-lite"/>
    </source>
</evidence>
<comment type="subunit">
    <text evidence="4">Part of the 50S ribosomal subunit.</text>
</comment>
<keyword evidence="3 4" id="KW-0687">Ribonucleoprotein</keyword>
<dbReference type="SUPFAM" id="SSF52080">
    <property type="entry name" value="Ribosomal proteins L15p and L18e"/>
    <property type="match status" value="1"/>
</dbReference>
<dbReference type="InterPro" id="IPR030878">
    <property type="entry name" value="Ribosomal_uL15"/>
</dbReference>
<sequence length="146" mass="15274">MLHGKTFKPKQGARRKSGVLGRGPGSGWGTTAGRGTKGQRARSGGRRGLLLFGSKTLIQSVPKLRGFKSLNVKPTTITLAQLQRTFSDGTIITRLELKTAGFTSSVKVPVKLVGNTKLEKKFTVNGIPTTVGAKAAVEAAGGSVNN</sequence>
<proteinExistence type="inferred from homology"/>
<dbReference type="GO" id="GO:0019843">
    <property type="term" value="F:rRNA binding"/>
    <property type="evidence" value="ECO:0007669"/>
    <property type="project" value="UniProtKB-UniRule"/>
</dbReference>
<keyword evidence="4" id="KW-0694">RNA-binding</keyword>
<keyword evidence="2 4" id="KW-0689">Ribosomal protein</keyword>
<feature type="compositionally biased region" description="Basic residues" evidence="5">
    <location>
        <begin position="1"/>
        <end position="17"/>
    </location>
</feature>
<dbReference type="InterPro" id="IPR021131">
    <property type="entry name" value="Ribosomal_uL15/eL18"/>
</dbReference>
<dbReference type="Proteomes" id="UP000176329">
    <property type="component" value="Unassembled WGS sequence"/>
</dbReference>
<feature type="domain" description="Large ribosomal subunit protein uL15/eL18" evidence="6">
    <location>
        <begin position="76"/>
        <end position="144"/>
    </location>
</feature>
<evidence type="ECO:0000256" key="4">
    <source>
        <dbReference type="HAMAP-Rule" id="MF_01341"/>
    </source>
</evidence>
<dbReference type="GO" id="GO:0006412">
    <property type="term" value="P:translation"/>
    <property type="evidence" value="ECO:0007669"/>
    <property type="project" value="UniProtKB-UniRule"/>
</dbReference>
<organism evidence="7 8">
    <name type="scientific">Candidatus Magasanikbacteria bacterium RIFCSPHIGHO2_01_FULL_50_8</name>
    <dbReference type="NCBI Taxonomy" id="1798674"/>
    <lineage>
        <taxon>Bacteria</taxon>
        <taxon>Candidatus Magasanikiibacteriota</taxon>
    </lineage>
</organism>
<dbReference type="NCBIfam" id="TIGR01071">
    <property type="entry name" value="rplO_bact"/>
    <property type="match status" value="1"/>
</dbReference>
<feature type="region of interest" description="Disordered" evidence="5">
    <location>
        <begin position="1"/>
        <end position="45"/>
    </location>
</feature>
<dbReference type="GO" id="GO:0022625">
    <property type="term" value="C:cytosolic large ribosomal subunit"/>
    <property type="evidence" value="ECO:0007669"/>
    <property type="project" value="TreeGrafter"/>
</dbReference>
<feature type="compositionally biased region" description="Gly residues" evidence="5">
    <location>
        <begin position="20"/>
        <end position="36"/>
    </location>
</feature>
<dbReference type="PANTHER" id="PTHR12934:SF11">
    <property type="entry name" value="LARGE RIBOSOMAL SUBUNIT PROTEIN UL15M"/>
    <property type="match status" value="1"/>
</dbReference>
<dbReference type="EMBL" id="MFPV01000033">
    <property type="protein sequence ID" value="OGH61855.1"/>
    <property type="molecule type" value="Genomic_DNA"/>
</dbReference>
<dbReference type="AlphaFoldDB" id="A0A1F6LRB6"/>
<comment type="caution">
    <text evidence="7">The sequence shown here is derived from an EMBL/GenBank/DDBJ whole genome shotgun (WGS) entry which is preliminary data.</text>
</comment>
<keyword evidence="4" id="KW-0699">rRNA-binding</keyword>
<dbReference type="Pfam" id="PF00828">
    <property type="entry name" value="Ribosomal_L27A"/>
    <property type="match status" value="1"/>
</dbReference>
<evidence type="ECO:0000313" key="8">
    <source>
        <dbReference type="Proteomes" id="UP000176329"/>
    </source>
</evidence>
<dbReference type="GO" id="GO:0003735">
    <property type="term" value="F:structural constituent of ribosome"/>
    <property type="evidence" value="ECO:0007669"/>
    <property type="project" value="InterPro"/>
</dbReference>
<reference evidence="7 8" key="1">
    <citation type="journal article" date="2016" name="Nat. Commun.">
        <title>Thousands of microbial genomes shed light on interconnected biogeochemical processes in an aquifer system.</title>
        <authorList>
            <person name="Anantharaman K."/>
            <person name="Brown C.T."/>
            <person name="Hug L.A."/>
            <person name="Sharon I."/>
            <person name="Castelle C.J."/>
            <person name="Probst A.J."/>
            <person name="Thomas B.C."/>
            <person name="Singh A."/>
            <person name="Wilkins M.J."/>
            <person name="Karaoz U."/>
            <person name="Brodie E.L."/>
            <person name="Williams K.H."/>
            <person name="Hubbard S.S."/>
            <person name="Banfield J.F."/>
        </authorList>
    </citation>
    <scope>NUCLEOTIDE SEQUENCE [LARGE SCALE GENOMIC DNA]</scope>
</reference>
<name>A0A1F6LRB6_9BACT</name>
<gene>
    <name evidence="4" type="primary">rplO</name>
    <name evidence="7" type="ORF">A2848_01200</name>
</gene>
<comment type="function">
    <text evidence="4">Binds to the 23S rRNA.</text>
</comment>
<accession>A0A1F6LRB6</accession>
<dbReference type="HAMAP" id="MF_01341">
    <property type="entry name" value="Ribosomal_uL15"/>
    <property type="match status" value="1"/>
</dbReference>
<evidence type="ECO:0000313" key="7">
    <source>
        <dbReference type="EMBL" id="OGH61855.1"/>
    </source>
</evidence>
<dbReference type="Gene3D" id="3.100.10.10">
    <property type="match status" value="1"/>
</dbReference>
<dbReference type="InterPro" id="IPR005749">
    <property type="entry name" value="Ribosomal_uL15_bac-type"/>
</dbReference>
<protein>
    <recommendedName>
        <fullName evidence="4">Large ribosomal subunit protein uL15</fullName>
    </recommendedName>
</protein>
<evidence type="ECO:0000259" key="6">
    <source>
        <dbReference type="Pfam" id="PF00828"/>
    </source>
</evidence>
<dbReference type="InterPro" id="IPR036227">
    <property type="entry name" value="Ribosomal_uL15/eL18_sf"/>
</dbReference>